<organism evidence="2 3">
    <name type="scientific">Lactobacillus gallinarum DSM 10532 = JCM 2011</name>
    <dbReference type="NCBI Taxonomy" id="1423748"/>
    <lineage>
        <taxon>Bacteria</taxon>
        <taxon>Bacillati</taxon>
        <taxon>Bacillota</taxon>
        <taxon>Bacilli</taxon>
        <taxon>Lactobacillales</taxon>
        <taxon>Lactobacillaceae</taxon>
        <taxon>Lactobacillus</taxon>
    </lineage>
</organism>
<dbReference type="SMART" id="SM00530">
    <property type="entry name" value="HTH_XRE"/>
    <property type="match status" value="1"/>
</dbReference>
<reference evidence="2 3" key="1">
    <citation type="journal article" date="2015" name="Genome Announc.">
        <title>Expanding the biotechnology potential of lactobacilli through comparative genomics of 213 strains and associated genera.</title>
        <authorList>
            <person name="Sun Z."/>
            <person name="Harris H.M."/>
            <person name="McCann A."/>
            <person name="Guo C."/>
            <person name="Argimon S."/>
            <person name="Zhang W."/>
            <person name="Yang X."/>
            <person name="Jeffery I.B."/>
            <person name="Cooney J.C."/>
            <person name="Kagawa T.F."/>
            <person name="Liu W."/>
            <person name="Song Y."/>
            <person name="Salvetti E."/>
            <person name="Wrobel A."/>
            <person name="Rasinkangas P."/>
            <person name="Parkhill J."/>
            <person name="Rea M.C."/>
            <person name="O'Sullivan O."/>
            <person name="Ritari J."/>
            <person name="Douillard F.P."/>
            <person name="Paul Ross R."/>
            <person name="Yang R."/>
            <person name="Briner A.E."/>
            <person name="Felis G.E."/>
            <person name="de Vos W.M."/>
            <person name="Barrangou R."/>
            <person name="Klaenhammer T.R."/>
            <person name="Caufield P.W."/>
            <person name="Cui Y."/>
            <person name="Zhang H."/>
            <person name="O'Toole P.W."/>
        </authorList>
    </citation>
    <scope>NUCLEOTIDE SEQUENCE [LARGE SCALE GENOMIC DNA]</scope>
    <source>
        <strain evidence="2 3">DSM 10532</strain>
    </source>
</reference>
<sequence length="259" mass="30891">MKIGERLHRVRNLHGLTQEQMAAGIISKSQYWRIEKESNAIRASSLIKILNQNKISVLKFFKDVDDSGIKRRELQDLITNAYFARDHKKLEKIKKQSTNLQMKRLIDWLLAELKGESQDFPDEDKRKLRYNVWQVERWNDDILWFFFHTLYLYKYSNLEGIINALISKFTKNEKIEDRQLQLIASIAVRYLNICYKQNNRYEAKKVIRFLRKIPDKIEFGLAKMIADYYEALLNKKKVDAEEILDLIKACGYENYLSLN</sequence>
<dbReference type="GO" id="GO:0003677">
    <property type="term" value="F:DNA binding"/>
    <property type="evidence" value="ECO:0007669"/>
    <property type="project" value="InterPro"/>
</dbReference>
<dbReference type="InterPro" id="IPR053163">
    <property type="entry name" value="HTH-type_regulator_Rgg"/>
</dbReference>
<dbReference type="InterPro" id="IPR001387">
    <property type="entry name" value="Cro/C1-type_HTH"/>
</dbReference>
<protein>
    <recommendedName>
        <fullName evidence="1">HTH cro/C1-type domain-containing protein</fullName>
    </recommendedName>
</protein>
<dbReference type="EMBL" id="AZEL01000007">
    <property type="protein sequence ID" value="KRL24694.1"/>
    <property type="molecule type" value="Genomic_DNA"/>
</dbReference>
<accession>A0A0R1NXJ7</accession>
<dbReference type="PATRIC" id="fig|1423748.3.peg.141"/>
<dbReference type="OrthoDB" id="2320993at2"/>
<evidence type="ECO:0000313" key="2">
    <source>
        <dbReference type="EMBL" id="KRL24694.1"/>
    </source>
</evidence>
<dbReference type="STRING" id="1423748.FC37_GL000128"/>
<evidence type="ECO:0000259" key="1">
    <source>
        <dbReference type="PROSITE" id="PS50943"/>
    </source>
</evidence>
<dbReference type="CDD" id="cd00093">
    <property type="entry name" value="HTH_XRE"/>
    <property type="match status" value="1"/>
</dbReference>
<dbReference type="InterPro" id="IPR010982">
    <property type="entry name" value="Lambda_DNA-bd_dom_sf"/>
</dbReference>
<dbReference type="Gene3D" id="1.10.260.40">
    <property type="entry name" value="lambda repressor-like DNA-binding domains"/>
    <property type="match status" value="1"/>
</dbReference>
<dbReference type="Proteomes" id="UP000051311">
    <property type="component" value="Unassembled WGS sequence"/>
</dbReference>
<dbReference type="SUPFAM" id="SSF47413">
    <property type="entry name" value="lambda repressor-like DNA-binding domains"/>
    <property type="match status" value="1"/>
</dbReference>
<name>A0A0R1NXJ7_9LACO</name>
<proteinExistence type="predicted"/>
<dbReference type="RefSeq" id="WP_025005078.1">
    <property type="nucleotide sequence ID" value="NZ_AZEL01000007.1"/>
</dbReference>
<dbReference type="PANTHER" id="PTHR37038">
    <property type="entry name" value="TRANSCRIPTIONAL REGULATOR-RELATED"/>
    <property type="match status" value="1"/>
</dbReference>
<gene>
    <name evidence="2" type="ORF">FC37_GL000128</name>
</gene>
<dbReference type="Pfam" id="PF01381">
    <property type="entry name" value="HTH_3"/>
    <property type="match status" value="1"/>
</dbReference>
<dbReference type="PROSITE" id="PS50943">
    <property type="entry name" value="HTH_CROC1"/>
    <property type="match status" value="1"/>
</dbReference>
<evidence type="ECO:0000313" key="3">
    <source>
        <dbReference type="Proteomes" id="UP000051311"/>
    </source>
</evidence>
<dbReference type="AlphaFoldDB" id="A0A0R1NXJ7"/>
<feature type="domain" description="HTH cro/C1-type" evidence="1">
    <location>
        <begin position="7"/>
        <end position="60"/>
    </location>
</feature>
<comment type="caution">
    <text evidence="2">The sequence shown here is derived from an EMBL/GenBank/DDBJ whole genome shotgun (WGS) entry which is preliminary data.</text>
</comment>
<dbReference type="eggNOG" id="ENOG5030ACF">
    <property type="taxonomic scope" value="Bacteria"/>
</dbReference>